<dbReference type="Gene3D" id="3.10.129.110">
    <property type="entry name" value="Polyketide synthase dehydratase"/>
    <property type="match status" value="1"/>
</dbReference>
<dbReference type="InterPro" id="IPR013968">
    <property type="entry name" value="PKS_KR"/>
</dbReference>
<dbReference type="InterPro" id="IPR006162">
    <property type="entry name" value="Ppantetheine_attach_site"/>
</dbReference>
<feature type="non-terminal residue" evidence="8">
    <location>
        <position position="1251"/>
    </location>
</feature>
<evidence type="ECO:0000313" key="8">
    <source>
        <dbReference type="EMBL" id="MCK9879117.1"/>
    </source>
</evidence>
<evidence type="ECO:0000256" key="5">
    <source>
        <dbReference type="SAM" id="MobiDB-lite"/>
    </source>
</evidence>
<dbReference type="InterPro" id="IPR020806">
    <property type="entry name" value="PKS_PP-bd"/>
</dbReference>
<dbReference type="Gene3D" id="3.40.50.720">
    <property type="entry name" value="NAD(P)-binding Rossmann-like Domain"/>
    <property type="match status" value="1"/>
</dbReference>
<feature type="active site" description="Proton acceptor; for dehydratase activity" evidence="4">
    <location>
        <position position="24"/>
    </location>
</feature>
<dbReference type="Gene3D" id="1.10.1200.10">
    <property type="entry name" value="ACP-like"/>
    <property type="match status" value="1"/>
</dbReference>
<dbReference type="InterPro" id="IPR020807">
    <property type="entry name" value="PKS_DH"/>
</dbReference>
<dbReference type="InterPro" id="IPR057326">
    <property type="entry name" value="KR_dom"/>
</dbReference>
<dbReference type="PROSITE" id="PS50075">
    <property type="entry name" value="CARRIER"/>
    <property type="match status" value="1"/>
</dbReference>
<keyword evidence="1" id="KW-0596">Phosphopantetheine</keyword>
<dbReference type="PROSITE" id="PS01162">
    <property type="entry name" value="QOR_ZETA_CRYSTAL"/>
    <property type="match status" value="1"/>
</dbReference>
<dbReference type="InterPro" id="IPR002364">
    <property type="entry name" value="Quin_OxRdtase/zeta-crystal_CS"/>
</dbReference>
<evidence type="ECO:0000256" key="4">
    <source>
        <dbReference type="PROSITE-ProRule" id="PRU01363"/>
    </source>
</evidence>
<dbReference type="CDD" id="cd08956">
    <property type="entry name" value="KR_3_FAS_SDR_x"/>
    <property type="match status" value="1"/>
</dbReference>
<dbReference type="PROSITE" id="PS52019">
    <property type="entry name" value="PKS_MFAS_DH"/>
    <property type="match status" value="1"/>
</dbReference>
<dbReference type="InterPro" id="IPR020843">
    <property type="entry name" value="ER"/>
</dbReference>
<feature type="region of interest" description="N-terminal hotdog fold" evidence="4">
    <location>
        <begin position="1"/>
        <end position="120"/>
    </location>
</feature>
<dbReference type="InterPro" id="IPR042104">
    <property type="entry name" value="PKS_dehydratase_sf"/>
</dbReference>
<dbReference type="InterPro" id="IPR049552">
    <property type="entry name" value="PKS_DH_N"/>
</dbReference>
<evidence type="ECO:0000256" key="3">
    <source>
        <dbReference type="ARBA" id="ARBA00022679"/>
    </source>
</evidence>
<feature type="active site" description="Proton donor; for dehydratase activity" evidence="4">
    <location>
        <position position="193"/>
    </location>
</feature>
<dbReference type="SMART" id="SM01294">
    <property type="entry name" value="PKS_PP_betabranch"/>
    <property type="match status" value="1"/>
</dbReference>
<dbReference type="CDD" id="cd05195">
    <property type="entry name" value="enoyl_red"/>
    <property type="match status" value="1"/>
</dbReference>
<evidence type="ECO:0000259" key="6">
    <source>
        <dbReference type="PROSITE" id="PS50075"/>
    </source>
</evidence>
<dbReference type="SMART" id="SM00822">
    <property type="entry name" value="PKS_KR"/>
    <property type="match status" value="1"/>
</dbReference>
<dbReference type="Gene3D" id="3.40.50.11460">
    <property type="match status" value="1"/>
</dbReference>
<evidence type="ECO:0000256" key="1">
    <source>
        <dbReference type="ARBA" id="ARBA00022450"/>
    </source>
</evidence>
<dbReference type="InterPro" id="IPR055123">
    <property type="entry name" value="SpnB-like_Rossmann"/>
</dbReference>
<dbReference type="Pfam" id="PF13602">
    <property type="entry name" value="ADH_zinc_N_2"/>
    <property type="match status" value="1"/>
</dbReference>
<dbReference type="PANTHER" id="PTHR43775">
    <property type="entry name" value="FATTY ACID SYNTHASE"/>
    <property type="match status" value="1"/>
</dbReference>
<keyword evidence="3" id="KW-0808">Transferase</keyword>
<comment type="caution">
    <text evidence="8">The sequence shown here is derived from an EMBL/GenBank/DDBJ whole genome shotgun (WGS) entry which is preliminary data.</text>
</comment>
<dbReference type="SUPFAM" id="SSF51735">
    <property type="entry name" value="NAD(P)-binding Rossmann-fold domains"/>
    <property type="match status" value="3"/>
</dbReference>
<gene>
    <name evidence="8" type="ORF">MXD59_25760</name>
</gene>
<evidence type="ECO:0000313" key="9">
    <source>
        <dbReference type="Proteomes" id="UP001201873"/>
    </source>
</evidence>
<accession>A0ABT0K6E8</accession>
<sequence>MASSDSLLVTGRLSLRDHPWLADHAVAGTVLLPGAAFVELAVHVGSQVGCGRVEDLTIAVPLVLPASGAVRIQVTVDPPDDGGRRAVSFFSHPDTAGADAGDRVWTRHASGLLAADTRAPSIDTGAWPPAGAEPAAHETLYDDLAAVGFTYGPVFRGLRAAWRLGDEVLAEVSLPSEHGPDAGSFGLHPALLDAALHAMALGGLPNPGERDDSTRLPFAWSGIGLYATGATALRVRLAPAGRDAISLRLTDTDGQPVATIESLVLRAVDPARPAGGSVVVDDLYEFGWVTVPPVAVDVPVAAGSAPSTWAVLGADPVITPELTELTELAGSGVVVDHHVDLPALSAAVAAGAPVPAVVLVPCPSADPGAGPAEDGRVGGAPAQQAWVEQVRAEDVRTATGHALRLAQQWLADDRFASSRLVLVSRAAVAAGPGDPPADPVSAAVWGLVLSARSENPDRFALVDLDAEPASWQALPTAVAALAADEPRLAIRAGEVRVGRLVRAGGGDTLVPPAVAAWRLESTGKGALANLALLPCPEASGPLVGAQVRVRMRASGLNFRDALNALGLYPGDAGPLGIEGAGVVVEVGPDVTDLAVGEAVMGLFAGSFASLTVTDRRMLARIPAGWTFGQAASVPVVFLTAYYGLVDLAGLHAGQAVLVHAAAGGVGMAAVQLARHLGAEVYATASPGKWDVLRAMGIDDDHLASSRTLDFADRFHATSGGAGVDVVLNALAGEFVDASLRLLPRGGAFVEMGKTDIRDAAVVAAERPGARYHAFELMDAGLGRLQELFAEVLTLFEQGALSVLPTRFVDVRRAPEAFRFLSQGRHIGKIVLTAPPATPATGWDPQGTVLVTGATGTLGALVARHLVAVHGVRHLVLVGRRGAAAPGAARLAQELDGLGATVTLAACDAAVRDQLAVVVDAIPARHPLTAVVHAAGVLDDGVVAALTPERLDQVLRPKVDAVLNLHALTAGRDLAAFVLFSSIAGIFGGPGQGNYAAANAFLDAFAERRRAAGLPAVSMVWGRWAPGSDMTGHLDDTALRRMDTGGLRPLDAEAGLALFDAAAGASTAVSVPAAFDLAAIRAQASTRGIPASLRGLVRPPRRAATAETRTGGADGLRRRLLGRGEADRAQVMLDLVRAQAAIVLGHAQPEAVDTGRPFRDLGFDSLTAVELRNRLAAAVGLRLSATLVFDYPTPVALAGYLRTELLGDVQPDGEQPRGADAPHGPTRAVPAAADDPIVIVAMSCRYPGGVRS</sequence>
<dbReference type="SUPFAM" id="SSF50129">
    <property type="entry name" value="GroES-like"/>
    <property type="match status" value="1"/>
</dbReference>
<dbReference type="InterPro" id="IPR009081">
    <property type="entry name" value="PP-bd_ACP"/>
</dbReference>
<dbReference type="InterPro" id="IPR011032">
    <property type="entry name" value="GroES-like_sf"/>
</dbReference>
<dbReference type="InterPro" id="IPR049900">
    <property type="entry name" value="PKS_mFAS_DH"/>
</dbReference>
<organism evidence="8 9">
    <name type="scientific">Frankia umida</name>
    <dbReference type="NCBI Taxonomy" id="573489"/>
    <lineage>
        <taxon>Bacteria</taxon>
        <taxon>Bacillati</taxon>
        <taxon>Actinomycetota</taxon>
        <taxon>Actinomycetes</taxon>
        <taxon>Frankiales</taxon>
        <taxon>Frankiaceae</taxon>
        <taxon>Frankia</taxon>
    </lineage>
</organism>
<dbReference type="SUPFAM" id="SSF47336">
    <property type="entry name" value="ACP-like"/>
    <property type="match status" value="1"/>
</dbReference>
<evidence type="ECO:0000256" key="2">
    <source>
        <dbReference type="ARBA" id="ARBA00022553"/>
    </source>
</evidence>
<dbReference type="Pfam" id="PF00550">
    <property type="entry name" value="PP-binding"/>
    <property type="match status" value="1"/>
</dbReference>
<dbReference type="Pfam" id="PF14765">
    <property type="entry name" value="PS-DH"/>
    <property type="match status" value="1"/>
</dbReference>
<dbReference type="Pfam" id="PF08659">
    <property type="entry name" value="KR"/>
    <property type="match status" value="1"/>
</dbReference>
<dbReference type="PROSITE" id="PS00012">
    <property type="entry name" value="PHOSPHOPANTETHEINE"/>
    <property type="match status" value="1"/>
</dbReference>
<proteinExistence type="predicted"/>
<dbReference type="Pfam" id="PF21089">
    <property type="entry name" value="PKS_DH_N"/>
    <property type="match status" value="1"/>
</dbReference>
<keyword evidence="2" id="KW-0597">Phosphoprotein</keyword>
<feature type="domain" description="PKS/mFAS DH" evidence="7">
    <location>
        <begin position="1"/>
        <end position="274"/>
    </location>
</feature>
<dbReference type="InterPro" id="IPR036736">
    <property type="entry name" value="ACP-like_sf"/>
</dbReference>
<protein>
    <submittedName>
        <fullName evidence="8">SDR family NAD(P)-dependent oxidoreductase</fullName>
    </submittedName>
</protein>
<dbReference type="SMART" id="SM00829">
    <property type="entry name" value="PKS_ER"/>
    <property type="match status" value="1"/>
</dbReference>
<dbReference type="InterPro" id="IPR049551">
    <property type="entry name" value="PKS_DH_C"/>
</dbReference>
<dbReference type="InterPro" id="IPR050091">
    <property type="entry name" value="PKS_NRPS_Biosynth_Enz"/>
</dbReference>
<dbReference type="SMART" id="SM00823">
    <property type="entry name" value="PKS_PP"/>
    <property type="match status" value="1"/>
</dbReference>
<dbReference type="Pfam" id="PF08240">
    <property type="entry name" value="ADH_N"/>
    <property type="match status" value="1"/>
</dbReference>
<keyword evidence="9" id="KW-1185">Reference proteome</keyword>
<reference evidence="8 9" key="1">
    <citation type="submission" date="2022-04" db="EMBL/GenBank/DDBJ databases">
        <title>Genome diversity in the genus Frankia.</title>
        <authorList>
            <person name="Carlos-Shanley C."/>
            <person name="Hahn D."/>
        </authorList>
    </citation>
    <scope>NUCLEOTIDE SEQUENCE [LARGE SCALE GENOMIC DNA]</scope>
    <source>
        <strain evidence="8 9">Ag45/Mut15</strain>
    </source>
</reference>
<feature type="region of interest" description="C-terminal hotdog fold" evidence="4">
    <location>
        <begin position="132"/>
        <end position="274"/>
    </location>
</feature>
<dbReference type="Gene3D" id="3.90.180.10">
    <property type="entry name" value="Medium-chain alcohol dehydrogenases, catalytic domain"/>
    <property type="match status" value="1"/>
</dbReference>
<name>A0ABT0K6E8_9ACTN</name>
<dbReference type="SMART" id="SM00826">
    <property type="entry name" value="PKS_DH"/>
    <property type="match status" value="1"/>
</dbReference>
<dbReference type="Pfam" id="PF22953">
    <property type="entry name" value="SpnB_Rossmann"/>
    <property type="match status" value="1"/>
</dbReference>
<evidence type="ECO:0000259" key="7">
    <source>
        <dbReference type="PROSITE" id="PS52019"/>
    </source>
</evidence>
<dbReference type="InterPro" id="IPR013154">
    <property type="entry name" value="ADH-like_N"/>
</dbReference>
<dbReference type="Proteomes" id="UP001201873">
    <property type="component" value="Unassembled WGS sequence"/>
</dbReference>
<dbReference type="InterPro" id="IPR036291">
    <property type="entry name" value="NAD(P)-bd_dom_sf"/>
</dbReference>
<feature type="region of interest" description="Disordered" evidence="5">
    <location>
        <begin position="1207"/>
        <end position="1228"/>
    </location>
</feature>
<dbReference type="EMBL" id="JALKFT010000078">
    <property type="protein sequence ID" value="MCK9879117.1"/>
    <property type="molecule type" value="Genomic_DNA"/>
</dbReference>
<dbReference type="PANTHER" id="PTHR43775:SF51">
    <property type="entry name" value="INACTIVE PHENOLPHTHIOCEROL SYNTHESIS POLYKETIDE SYNTHASE TYPE I PKS1-RELATED"/>
    <property type="match status" value="1"/>
</dbReference>
<feature type="domain" description="Carrier" evidence="6">
    <location>
        <begin position="1129"/>
        <end position="1204"/>
    </location>
</feature>